<dbReference type="AlphaFoldDB" id="A0AA91DNV9"/>
<organism evidence="1 2">
    <name type="scientific">Variovorax paradoxus</name>
    <dbReference type="NCBI Taxonomy" id="34073"/>
    <lineage>
        <taxon>Bacteria</taxon>
        <taxon>Pseudomonadati</taxon>
        <taxon>Pseudomonadota</taxon>
        <taxon>Betaproteobacteria</taxon>
        <taxon>Burkholderiales</taxon>
        <taxon>Comamonadaceae</taxon>
        <taxon>Variovorax</taxon>
    </lineage>
</organism>
<sequence>MAYHDKLLTPIPLELTDDQALQFIFCQIRADADRIKQWAWTEVERMAALLERRHVLAAHGGVRVVGARAKEGVGADKVMFSTEWDHPDHLENGAATFEHYGYPCSADVSVYDFNALFPCPRGRWVEELAVPRSGALTPHCAILVSEHPAITPSFLENFELFDKQGKVKGILSTDTGQIIAGVKLRRGADLAAQEIFLTARSAFAFDQILRLTQPLRDHLRARNDDNWRYLLLASGRAFAYPTRIKNLSGLTSNPWPVARLEESFVRALGCSPDEAGHFVRKFSLSSLRASMGVIVYLDTRSVEQMAKALGQVKYEPQLLERYLPKVIREFFLERWIRIFQTGIIVEALKDSEYLLEATDFTSMDELDEFLRNHALKVPPQSQSLAEAQPQDPWAIGDLDVPQEVVFGLNERILTLLLSLEKAGSSSERALNPKAKYWAEMTTALIPYVRSTAVRREDIRAYLASAETLAHPALVERFAYAQ</sequence>
<evidence type="ECO:0000313" key="1">
    <source>
        <dbReference type="EMBL" id="OAK63666.1"/>
    </source>
</evidence>
<protein>
    <submittedName>
        <fullName evidence="1">Uncharacterized protein</fullName>
    </submittedName>
</protein>
<evidence type="ECO:0000313" key="2">
    <source>
        <dbReference type="Proteomes" id="UP000077852"/>
    </source>
</evidence>
<reference evidence="1 2" key="1">
    <citation type="submission" date="2016-03" db="EMBL/GenBank/DDBJ databases">
        <title>Genome sequence of Variovorax paradoxus KB5.</title>
        <authorList>
            <person name="Jeong H."/>
            <person name="Hong C.E."/>
            <person name="Jo S.H."/>
            <person name="Park J.M."/>
        </authorList>
    </citation>
    <scope>NUCLEOTIDE SEQUENCE [LARGE SCALE GENOMIC DNA]</scope>
    <source>
        <strain evidence="1 2">KB5</strain>
    </source>
</reference>
<dbReference type="Proteomes" id="UP000077852">
    <property type="component" value="Unassembled WGS sequence"/>
</dbReference>
<proteinExistence type="predicted"/>
<dbReference type="EMBL" id="LVHG01000044">
    <property type="protein sequence ID" value="OAK63666.1"/>
    <property type="molecule type" value="Genomic_DNA"/>
</dbReference>
<gene>
    <name evidence="1" type="ORF">A3K87_16435</name>
</gene>
<name>A0AA91DNV9_VARPD</name>
<comment type="caution">
    <text evidence="1">The sequence shown here is derived from an EMBL/GenBank/DDBJ whole genome shotgun (WGS) entry which is preliminary data.</text>
</comment>
<accession>A0AA91DNV9</accession>